<feature type="transmembrane region" description="Helical" evidence="1">
    <location>
        <begin position="44"/>
        <end position="66"/>
    </location>
</feature>
<dbReference type="AlphaFoldDB" id="A0A1E3SXB1"/>
<dbReference type="EMBL" id="MIHC01000018">
    <property type="protein sequence ID" value="ODR06283.1"/>
    <property type="molecule type" value="Genomic_DNA"/>
</dbReference>
<sequence length="70" mass="7545">MPENCLASISHLTKDKHVRGDLPRVDCGGVRRAWPDAEAGLMSIANTVGLILSVLIALLLGAALMYPERF</sequence>
<dbReference type="Proteomes" id="UP000094224">
    <property type="component" value="Unassembled WGS sequence"/>
</dbReference>
<protein>
    <recommendedName>
        <fullName evidence="4">ATPase</fullName>
    </recommendedName>
</protein>
<accession>A0A1E3SXB1</accession>
<evidence type="ECO:0000313" key="2">
    <source>
        <dbReference type="EMBL" id="ODR06283.1"/>
    </source>
</evidence>
<keyword evidence="3" id="KW-1185">Reference proteome</keyword>
<evidence type="ECO:0000256" key="1">
    <source>
        <dbReference type="SAM" id="Phobius"/>
    </source>
</evidence>
<keyword evidence="1" id="KW-0812">Transmembrane</keyword>
<proteinExistence type="predicted"/>
<keyword evidence="1" id="KW-0472">Membrane</keyword>
<evidence type="ECO:0008006" key="4">
    <source>
        <dbReference type="Google" id="ProtNLM"/>
    </source>
</evidence>
<reference evidence="3" key="1">
    <citation type="submission" date="2016-09" db="EMBL/GenBank/DDBJ databases">
        <authorList>
            <person name="Greninger A.L."/>
            <person name="Jerome K.R."/>
            <person name="Mcnair B."/>
            <person name="Wallis C."/>
            <person name="Fang F."/>
        </authorList>
    </citation>
    <scope>NUCLEOTIDE SEQUENCE [LARGE SCALE GENOMIC DNA]</scope>
    <source>
        <strain evidence="3">BC1_M4</strain>
    </source>
</reference>
<name>A0A1E3SXB1_9MYCO</name>
<comment type="caution">
    <text evidence="2">The sequence shown here is derived from an EMBL/GenBank/DDBJ whole genome shotgun (WGS) entry which is preliminary data.</text>
</comment>
<keyword evidence="1" id="KW-1133">Transmembrane helix</keyword>
<organism evidence="2 3">
    <name type="scientific">Mycobacterium sherrisii</name>
    <dbReference type="NCBI Taxonomy" id="243061"/>
    <lineage>
        <taxon>Bacteria</taxon>
        <taxon>Bacillati</taxon>
        <taxon>Actinomycetota</taxon>
        <taxon>Actinomycetes</taxon>
        <taxon>Mycobacteriales</taxon>
        <taxon>Mycobacteriaceae</taxon>
        <taxon>Mycobacterium</taxon>
        <taxon>Mycobacterium simiae complex</taxon>
    </lineage>
</organism>
<gene>
    <name evidence="2" type="ORF">BHQ21_11835</name>
</gene>
<dbReference type="STRING" id="243061.AWC25_20850"/>
<evidence type="ECO:0000313" key="3">
    <source>
        <dbReference type="Proteomes" id="UP000094224"/>
    </source>
</evidence>